<evidence type="ECO:0000313" key="3">
    <source>
        <dbReference type="EMBL" id="ESS67682.1"/>
    </source>
</evidence>
<dbReference type="VEuPathDB" id="TriTrypDB:TCDM_03562"/>
<feature type="transmembrane region" description="Helical" evidence="1">
    <location>
        <begin position="240"/>
        <end position="261"/>
    </location>
</feature>
<sequence>MLEYFRRKDEELQCQVVKEEEALKRRLEQLFSERNMCTCQDEIEIGALMPTQRVNEKETREEREFSSVVAPHSPMMGSVSKVPLSVSAQSDTYFSVLDSPKQLTKAGAAVDCPATTFDGRLSGVCSEEHVPPAREDDRKGGICSTISNAIECWSEQLVQYFSFRTYRGKAPPRTYSQGYRVLFAFTQFLLRKYAYVCYFLFMLNYALSGTIVDMVLSLSAALYGMLILPWSGEIYWRNALIYNVFSILVKCVIQLIVKWFAMNQMALKIVSVCVLDIGLDRTEPSFSAMNLDIIMDFVLFVSIIIHRQFCFDYGVFTKEHEEPFIPHRMETEKGEVHRKKNITTTRRARRAEVNCPRRIWIELMFSVLWLLQMKEDRHGRHHCQHHHHPLWSCWRISMTIIMSIIVNMMELVSITTQCVKNGKKESSKKVECCKNTGATYVNAMVLDQTTTPFSSGRTVSLLSSLPWFTFFWRVISAVVFFTAYSKIFFPGNWYSFSLQGSC</sequence>
<dbReference type="EMBL" id="AYLP01000028">
    <property type="protein sequence ID" value="ESS67682.1"/>
    <property type="molecule type" value="Genomic_DNA"/>
</dbReference>
<protein>
    <recommendedName>
        <fullName evidence="2">Piezo transmembrane helical unit domain-containing protein</fullName>
    </recommendedName>
</protein>
<evidence type="ECO:0000259" key="2">
    <source>
        <dbReference type="Pfam" id="PF23188"/>
    </source>
</evidence>
<dbReference type="Proteomes" id="UP000017861">
    <property type="component" value="Unassembled WGS sequence"/>
</dbReference>
<dbReference type="GO" id="GO:0050982">
    <property type="term" value="P:detection of mechanical stimulus"/>
    <property type="evidence" value="ECO:0007669"/>
    <property type="project" value="TreeGrafter"/>
</dbReference>
<evidence type="ECO:0000313" key="4">
    <source>
        <dbReference type="Proteomes" id="UP000017861"/>
    </source>
</evidence>
<dbReference type="GO" id="GO:0005261">
    <property type="term" value="F:monoatomic cation channel activity"/>
    <property type="evidence" value="ECO:0007669"/>
    <property type="project" value="TreeGrafter"/>
</dbReference>
<dbReference type="GO" id="GO:0071260">
    <property type="term" value="P:cellular response to mechanical stimulus"/>
    <property type="evidence" value="ECO:0007669"/>
    <property type="project" value="TreeGrafter"/>
</dbReference>
<dbReference type="GO" id="GO:0008381">
    <property type="term" value="F:mechanosensitive monoatomic ion channel activity"/>
    <property type="evidence" value="ECO:0007669"/>
    <property type="project" value="InterPro"/>
</dbReference>
<accession>V5BNE6</accession>
<dbReference type="AlphaFoldDB" id="V5BNE6"/>
<feature type="transmembrane region" description="Helical" evidence="1">
    <location>
        <begin position="470"/>
        <end position="489"/>
    </location>
</feature>
<keyword evidence="1" id="KW-1133">Transmembrane helix</keyword>
<organism evidence="3 4">
    <name type="scientific">Trypanosoma cruzi Dm28c</name>
    <dbReference type="NCBI Taxonomy" id="1416333"/>
    <lineage>
        <taxon>Eukaryota</taxon>
        <taxon>Discoba</taxon>
        <taxon>Euglenozoa</taxon>
        <taxon>Kinetoplastea</taxon>
        <taxon>Metakinetoplastina</taxon>
        <taxon>Trypanosomatida</taxon>
        <taxon>Trypanosomatidae</taxon>
        <taxon>Trypanosoma</taxon>
        <taxon>Schizotrypanum</taxon>
    </lineage>
</organism>
<reference evidence="3 4" key="1">
    <citation type="journal article" date="2014" name="Genome Announc.">
        <title>Trypanosoma cruzi Clone Dm28c Draft Genome Sequence.</title>
        <authorList>
            <person name="Grisard E.C."/>
            <person name="Teixeira S.M."/>
            <person name="de Almeida L.G."/>
            <person name="Stoco P.H."/>
            <person name="Gerber A.L."/>
            <person name="Talavera-Lopez C."/>
            <person name="Lima O.C."/>
            <person name="Andersson B."/>
            <person name="de Vasconcelos A.T."/>
        </authorList>
    </citation>
    <scope>NUCLEOTIDE SEQUENCE [LARGE SCALE GENOMIC DNA]</scope>
    <source>
        <strain evidence="3 4">Dm28c</strain>
    </source>
</reference>
<feature type="domain" description="Piezo transmembrane helical unit" evidence="2">
    <location>
        <begin position="191"/>
        <end position="316"/>
    </location>
</feature>
<dbReference type="InterPro" id="IPR027272">
    <property type="entry name" value="Piezo"/>
</dbReference>
<evidence type="ECO:0000256" key="1">
    <source>
        <dbReference type="SAM" id="Phobius"/>
    </source>
</evidence>
<gene>
    <name evidence="3" type="ORF">TCDM_03562</name>
</gene>
<dbReference type="PANTHER" id="PTHR13167:SF25">
    <property type="entry name" value="PIEZO-TYPE MECHANOSENSITIVE ION CHANNEL COMPONENT"/>
    <property type="match status" value="1"/>
</dbReference>
<dbReference type="GO" id="GO:0016020">
    <property type="term" value="C:membrane"/>
    <property type="evidence" value="ECO:0007669"/>
    <property type="project" value="InterPro"/>
</dbReference>
<dbReference type="GO" id="GO:0042391">
    <property type="term" value="P:regulation of membrane potential"/>
    <property type="evidence" value="ECO:0007669"/>
    <property type="project" value="TreeGrafter"/>
</dbReference>
<name>V5BNE6_TRYCR</name>
<keyword evidence="1" id="KW-0812">Transmembrane</keyword>
<dbReference type="PANTHER" id="PTHR13167">
    <property type="entry name" value="PIEZO-TYPE MECHANOSENSITIVE ION CHANNEL COMPONENT"/>
    <property type="match status" value="1"/>
</dbReference>
<comment type="caution">
    <text evidence="3">The sequence shown here is derived from an EMBL/GenBank/DDBJ whole genome shotgun (WGS) entry which is preliminary data.</text>
</comment>
<proteinExistence type="predicted"/>
<feature type="transmembrane region" description="Helical" evidence="1">
    <location>
        <begin position="195"/>
        <end position="228"/>
    </location>
</feature>
<dbReference type="InterPro" id="IPR056768">
    <property type="entry name" value="THU_Piezo"/>
</dbReference>
<dbReference type="Pfam" id="PF23188">
    <property type="entry name" value="THU_Piezo1"/>
    <property type="match status" value="1"/>
</dbReference>
<keyword evidence="1" id="KW-0472">Membrane</keyword>